<reference evidence="2 3" key="1">
    <citation type="journal article" date="2016" name="Nat. Commun.">
        <title>Thousands of microbial genomes shed light on interconnected biogeochemical processes in an aquifer system.</title>
        <authorList>
            <person name="Anantharaman K."/>
            <person name="Brown C.T."/>
            <person name="Hug L.A."/>
            <person name="Sharon I."/>
            <person name="Castelle C.J."/>
            <person name="Probst A.J."/>
            <person name="Thomas B.C."/>
            <person name="Singh A."/>
            <person name="Wilkins M.J."/>
            <person name="Karaoz U."/>
            <person name="Brodie E.L."/>
            <person name="Williams K.H."/>
            <person name="Hubbard S.S."/>
            <person name="Banfield J.F."/>
        </authorList>
    </citation>
    <scope>NUCLEOTIDE SEQUENCE [LARGE SCALE GENOMIC DNA]</scope>
</reference>
<feature type="domain" description="TraC-like" evidence="1">
    <location>
        <begin position="20"/>
        <end position="195"/>
    </location>
</feature>
<dbReference type="AlphaFoldDB" id="A0A1G2U4D2"/>
<sequence>MAIPAKPTQDFVPIEEIRDGIILLKDGGMRAIILASSLNFSLKSEDEKTAIIMQFQDFLNSLDFSIQIFVQSRKLDIRPYLALLENQKKNQVNDLMKIQIQEYMDFVKKFTESTNIMTKSFFVVVPYSPGVLQTKENPIKRFMPAKQSAPTNKEENFEENRSQLEQRLAVVEQGLMRCGVRTARLGTEEIIELFYKTFNPGETEKPIQLQEQ</sequence>
<evidence type="ECO:0000313" key="2">
    <source>
        <dbReference type="EMBL" id="OHB04354.1"/>
    </source>
</evidence>
<dbReference type="Pfam" id="PF26593">
    <property type="entry name" value="TraC-like"/>
    <property type="match status" value="1"/>
</dbReference>
<dbReference type="InterPro" id="IPR058596">
    <property type="entry name" value="TraC-like_dom"/>
</dbReference>
<evidence type="ECO:0000313" key="3">
    <source>
        <dbReference type="Proteomes" id="UP000176800"/>
    </source>
</evidence>
<protein>
    <recommendedName>
        <fullName evidence="1">TraC-like domain-containing protein</fullName>
    </recommendedName>
</protein>
<dbReference type="EMBL" id="MHWE01000008">
    <property type="protein sequence ID" value="OHB04354.1"/>
    <property type="molecule type" value="Genomic_DNA"/>
</dbReference>
<accession>A0A1G2U4D2</accession>
<name>A0A1G2U4D2_9BACT</name>
<dbReference type="Proteomes" id="UP000176800">
    <property type="component" value="Unassembled WGS sequence"/>
</dbReference>
<evidence type="ECO:0000259" key="1">
    <source>
        <dbReference type="Pfam" id="PF26593"/>
    </source>
</evidence>
<gene>
    <name evidence="2" type="ORF">A3B14_02720</name>
</gene>
<comment type="caution">
    <text evidence="2">The sequence shown here is derived from an EMBL/GenBank/DDBJ whole genome shotgun (WGS) entry which is preliminary data.</text>
</comment>
<proteinExistence type="predicted"/>
<organism evidence="2 3">
    <name type="scientific">Candidatus Zambryskibacteria bacterium RIFCSPLOWO2_01_FULL_45_21</name>
    <dbReference type="NCBI Taxonomy" id="1802761"/>
    <lineage>
        <taxon>Bacteria</taxon>
        <taxon>Candidatus Zambryskiibacteriota</taxon>
    </lineage>
</organism>